<name>A0A0W0VKC3_9GAMM</name>
<protein>
    <submittedName>
        <fullName evidence="2">Putative Smr domain protein</fullName>
    </submittedName>
</protein>
<feature type="region of interest" description="Disordered" evidence="1">
    <location>
        <begin position="190"/>
        <end position="244"/>
    </location>
</feature>
<organism evidence="2 3">
    <name type="scientific">Legionella lansingensis</name>
    <dbReference type="NCBI Taxonomy" id="45067"/>
    <lineage>
        <taxon>Bacteria</taxon>
        <taxon>Pseudomonadati</taxon>
        <taxon>Pseudomonadota</taxon>
        <taxon>Gammaproteobacteria</taxon>
        <taxon>Legionellales</taxon>
        <taxon>Legionellaceae</taxon>
        <taxon>Legionella</taxon>
    </lineage>
</organism>
<gene>
    <name evidence="2" type="ORF">Llan_1807</name>
</gene>
<sequence length="244" mass="27603">MLYKLLRFCIEIIYNVYYMATETHRQNIESSFIPPEIMTQPIHQAVNIGGKASFTALASGLPAPTVQWQFCKAGSAVWVGIEGATSTTYTTATLTVADNGKKYRAIFSNSAGRAISNSAVLTILSVPTAKSGQSILFDETKTMERQRRIAEQQQHRKLAKVHAREHNDEEQNVSPEEAMENGILQHPFLNSQRNDGIDPNLNPEPPLNTEARREFDNERREQEMEKQLRLGNMPKMRTDPQFRP</sequence>
<comment type="caution">
    <text evidence="2">The sequence shown here is derived from an EMBL/GenBank/DDBJ whole genome shotgun (WGS) entry which is preliminary data.</text>
</comment>
<dbReference type="AlphaFoldDB" id="A0A0W0VKC3"/>
<evidence type="ECO:0000313" key="3">
    <source>
        <dbReference type="Proteomes" id="UP000054869"/>
    </source>
</evidence>
<reference evidence="2 3" key="1">
    <citation type="submission" date="2015-11" db="EMBL/GenBank/DDBJ databases">
        <title>Genomic analysis of 38 Legionella species identifies large and diverse effector repertoires.</title>
        <authorList>
            <person name="Burstein D."/>
            <person name="Amaro F."/>
            <person name="Zusman T."/>
            <person name="Lifshitz Z."/>
            <person name="Cohen O."/>
            <person name="Gilbert J.A."/>
            <person name="Pupko T."/>
            <person name="Shuman H.A."/>
            <person name="Segal G."/>
        </authorList>
    </citation>
    <scope>NUCLEOTIDE SEQUENCE [LARGE SCALE GENOMIC DNA]</scope>
    <source>
        <strain evidence="2 3">ATCC 49751</strain>
    </source>
</reference>
<keyword evidence="3" id="KW-1185">Reference proteome</keyword>
<dbReference type="Proteomes" id="UP000054869">
    <property type="component" value="Unassembled WGS sequence"/>
</dbReference>
<dbReference type="STRING" id="45067.Llan_1807"/>
<dbReference type="PATRIC" id="fig|45067.4.peg.1898"/>
<dbReference type="Gene3D" id="2.60.40.10">
    <property type="entry name" value="Immunoglobulins"/>
    <property type="match status" value="1"/>
</dbReference>
<evidence type="ECO:0000256" key="1">
    <source>
        <dbReference type="SAM" id="MobiDB-lite"/>
    </source>
</evidence>
<accession>A0A0W0VKC3</accession>
<feature type="compositionally biased region" description="Basic and acidic residues" evidence="1">
    <location>
        <begin position="210"/>
        <end position="228"/>
    </location>
</feature>
<evidence type="ECO:0000313" key="2">
    <source>
        <dbReference type="EMBL" id="KTD20554.1"/>
    </source>
</evidence>
<dbReference type="EMBL" id="LNYI01000038">
    <property type="protein sequence ID" value="KTD20554.1"/>
    <property type="molecule type" value="Genomic_DNA"/>
</dbReference>
<dbReference type="eggNOG" id="COG3210">
    <property type="taxonomic scope" value="Bacteria"/>
</dbReference>
<dbReference type="SUPFAM" id="SSF48726">
    <property type="entry name" value="Immunoglobulin"/>
    <property type="match status" value="1"/>
</dbReference>
<dbReference type="InterPro" id="IPR013783">
    <property type="entry name" value="Ig-like_fold"/>
</dbReference>
<dbReference type="InterPro" id="IPR036179">
    <property type="entry name" value="Ig-like_dom_sf"/>
</dbReference>
<dbReference type="eggNOG" id="COG2840">
    <property type="taxonomic scope" value="Bacteria"/>
</dbReference>
<proteinExistence type="predicted"/>